<name>A0ABP6LDU2_9ACTN</name>
<accession>A0ABP6LDU2</accession>
<evidence type="ECO:0000313" key="3">
    <source>
        <dbReference type="Proteomes" id="UP001501532"/>
    </source>
</evidence>
<evidence type="ECO:0000313" key="2">
    <source>
        <dbReference type="EMBL" id="GAA3037060.1"/>
    </source>
</evidence>
<feature type="region of interest" description="Disordered" evidence="1">
    <location>
        <begin position="1"/>
        <end position="27"/>
    </location>
</feature>
<dbReference type="RefSeq" id="WP_234512988.1">
    <property type="nucleotide sequence ID" value="NZ_BAAAUF010000013.1"/>
</dbReference>
<feature type="compositionally biased region" description="Basic residues" evidence="1">
    <location>
        <begin position="1"/>
        <end position="14"/>
    </location>
</feature>
<comment type="caution">
    <text evidence="2">The sequence shown here is derived from an EMBL/GenBank/DDBJ whole genome shotgun (WGS) entry which is preliminary data.</text>
</comment>
<protein>
    <submittedName>
        <fullName evidence="2">Uncharacterized protein</fullName>
    </submittedName>
</protein>
<proteinExistence type="predicted"/>
<evidence type="ECO:0000256" key="1">
    <source>
        <dbReference type="SAM" id="MobiDB-lite"/>
    </source>
</evidence>
<gene>
    <name evidence="2" type="ORF">GCM10010448_19360</name>
</gene>
<organism evidence="2 3">
    <name type="scientific">Streptomyces glomeratus</name>
    <dbReference type="NCBI Taxonomy" id="284452"/>
    <lineage>
        <taxon>Bacteria</taxon>
        <taxon>Bacillati</taxon>
        <taxon>Actinomycetota</taxon>
        <taxon>Actinomycetes</taxon>
        <taxon>Kitasatosporales</taxon>
        <taxon>Streptomycetaceae</taxon>
        <taxon>Streptomyces</taxon>
    </lineage>
</organism>
<dbReference type="Proteomes" id="UP001501532">
    <property type="component" value="Unassembled WGS sequence"/>
</dbReference>
<dbReference type="EMBL" id="BAAAUF010000013">
    <property type="protein sequence ID" value="GAA3037060.1"/>
    <property type="molecule type" value="Genomic_DNA"/>
</dbReference>
<sequence length="120" mass="13295">MPPAKKKPVARKTAQRPAPPIPASSDAPVIGILCGREVEMLPINKWRKSAMQAIQLGDLETWAESCLTDDGLDVWDELDPTMEEVGEFFASFNNEMLATQAEMTATARPNRAQRRATGRR</sequence>
<keyword evidence="3" id="KW-1185">Reference proteome</keyword>
<reference evidence="3" key="1">
    <citation type="journal article" date="2019" name="Int. J. Syst. Evol. Microbiol.">
        <title>The Global Catalogue of Microorganisms (GCM) 10K type strain sequencing project: providing services to taxonomists for standard genome sequencing and annotation.</title>
        <authorList>
            <consortium name="The Broad Institute Genomics Platform"/>
            <consortium name="The Broad Institute Genome Sequencing Center for Infectious Disease"/>
            <person name="Wu L."/>
            <person name="Ma J."/>
        </authorList>
    </citation>
    <scope>NUCLEOTIDE SEQUENCE [LARGE SCALE GENOMIC DNA]</scope>
    <source>
        <strain evidence="3">JCM 9091</strain>
    </source>
</reference>